<proteinExistence type="inferred from homology"/>
<evidence type="ECO:0000256" key="5">
    <source>
        <dbReference type="ARBA" id="ARBA00023004"/>
    </source>
</evidence>
<dbReference type="InterPro" id="IPR041736">
    <property type="entry name" value="4OHPhenylPyrv_dOase_N"/>
</dbReference>
<keyword evidence="8" id="KW-1185">Reference proteome</keyword>
<dbReference type="PANTHER" id="PTHR11959">
    <property type="entry name" value="4-HYDROXYPHENYLPYRUVATE DIOXYGENASE"/>
    <property type="match status" value="1"/>
</dbReference>
<comment type="similarity">
    <text evidence="2">Belongs to the 4HPPD family.</text>
</comment>
<sequence length="124" mass="13805">MSLTNPAISQKPAHSDYPLQGVDYVELYVGNARQAAHYYSTAFGFTPIAYAGLETGVRDRASYVLQQGESFLVVTEPLTPDGPIAEYIKTHGDGVKDIAFRVSNVERIYEHVVQQGDRRSNLLW</sequence>
<gene>
    <name evidence="7" type="ORF">KSB_86210</name>
</gene>
<evidence type="ECO:0000259" key="6">
    <source>
        <dbReference type="PROSITE" id="PS51819"/>
    </source>
</evidence>
<dbReference type="PROSITE" id="PS51819">
    <property type="entry name" value="VOC"/>
    <property type="match status" value="1"/>
</dbReference>
<evidence type="ECO:0000256" key="2">
    <source>
        <dbReference type="ARBA" id="ARBA00005877"/>
    </source>
</evidence>
<evidence type="ECO:0000256" key="4">
    <source>
        <dbReference type="ARBA" id="ARBA00022737"/>
    </source>
</evidence>
<name>A0ABQ3V4P0_9CHLR</name>
<feature type="domain" description="VOC" evidence="6">
    <location>
        <begin position="21"/>
        <end position="124"/>
    </location>
</feature>
<dbReference type="Pfam" id="PF14696">
    <property type="entry name" value="Glyoxalase_5"/>
    <property type="match status" value="1"/>
</dbReference>
<organism evidence="7 8">
    <name type="scientific">Ktedonobacter robiniae</name>
    <dbReference type="NCBI Taxonomy" id="2778365"/>
    <lineage>
        <taxon>Bacteria</taxon>
        <taxon>Bacillati</taxon>
        <taxon>Chloroflexota</taxon>
        <taxon>Ktedonobacteria</taxon>
        <taxon>Ktedonobacterales</taxon>
        <taxon>Ktedonobacteraceae</taxon>
        <taxon>Ktedonobacter</taxon>
    </lineage>
</organism>
<comment type="caution">
    <text evidence="7">The sequence shown here is derived from an EMBL/GenBank/DDBJ whole genome shotgun (WGS) entry which is preliminary data.</text>
</comment>
<dbReference type="InterPro" id="IPR029068">
    <property type="entry name" value="Glyas_Bleomycin-R_OHBP_Dase"/>
</dbReference>
<evidence type="ECO:0000256" key="1">
    <source>
        <dbReference type="ARBA" id="ARBA00001962"/>
    </source>
</evidence>
<dbReference type="InterPro" id="IPR005956">
    <property type="entry name" value="4OHPhenylPyrv_dOase"/>
</dbReference>
<dbReference type="Gene3D" id="3.10.180.10">
    <property type="entry name" value="2,3-Dihydroxybiphenyl 1,2-Dioxygenase, domain 1"/>
    <property type="match status" value="1"/>
</dbReference>
<dbReference type="CDD" id="cd08342">
    <property type="entry name" value="HPPD_N_like"/>
    <property type="match status" value="1"/>
</dbReference>
<evidence type="ECO:0000313" key="8">
    <source>
        <dbReference type="Proteomes" id="UP000654345"/>
    </source>
</evidence>
<dbReference type="RefSeq" id="WP_236039076.1">
    <property type="nucleotide sequence ID" value="NZ_BNJG01000004.1"/>
</dbReference>
<reference evidence="7 8" key="1">
    <citation type="journal article" date="2021" name="Int. J. Syst. Evol. Microbiol.">
        <title>Reticulibacter mediterranei gen. nov., sp. nov., within the new family Reticulibacteraceae fam. nov., and Ktedonospora formicarum gen. nov., sp. nov., Ktedonobacter robiniae sp. nov., Dictyobacter formicarum sp. nov. and Dictyobacter arantiisoli sp. nov., belonging to the class Ktedonobacteria.</title>
        <authorList>
            <person name="Yabe S."/>
            <person name="Zheng Y."/>
            <person name="Wang C.M."/>
            <person name="Sakai Y."/>
            <person name="Abe K."/>
            <person name="Yokota A."/>
            <person name="Donadio S."/>
            <person name="Cavaletti L."/>
            <person name="Monciardini P."/>
        </authorList>
    </citation>
    <scope>NUCLEOTIDE SEQUENCE [LARGE SCALE GENOMIC DNA]</scope>
    <source>
        <strain evidence="7 8">SOSP1-30</strain>
    </source>
</reference>
<evidence type="ECO:0000313" key="7">
    <source>
        <dbReference type="EMBL" id="GHO60146.1"/>
    </source>
</evidence>
<dbReference type="InterPro" id="IPR037523">
    <property type="entry name" value="VOC_core"/>
</dbReference>
<dbReference type="EMBL" id="BNJG01000004">
    <property type="protein sequence ID" value="GHO60146.1"/>
    <property type="molecule type" value="Genomic_DNA"/>
</dbReference>
<keyword evidence="5" id="KW-0408">Iron</keyword>
<protein>
    <recommendedName>
        <fullName evidence="6">VOC domain-containing protein</fullName>
    </recommendedName>
</protein>
<keyword evidence="3" id="KW-0479">Metal-binding</keyword>
<evidence type="ECO:0000256" key="3">
    <source>
        <dbReference type="ARBA" id="ARBA00022723"/>
    </source>
</evidence>
<dbReference type="Proteomes" id="UP000654345">
    <property type="component" value="Unassembled WGS sequence"/>
</dbReference>
<keyword evidence="4" id="KW-0677">Repeat</keyword>
<dbReference type="PANTHER" id="PTHR11959:SF1">
    <property type="entry name" value="4-HYDROXYPHENYLPYRUVATE DIOXYGENASE"/>
    <property type="match status" value="1"/>
</dbReference>
<accession>A0ABQ3V4P0</accession>
<dbReference type="SUPFAM" id="SSF54593">
    <property type="entry name" value="Glyoxalase/Bleomycin resistance protein/Dihydroxybiphenyl dioxygenase"/>
    <property type="match status" value="1"/>
</dbReference>
<comment type="cofactor">
    <cofactor evidence="1">
        <name>Fe cation</name>
        <dbReference type="ChEBI" id="CHEBI:24875"/>
    </cofactor>
</comment>